<gene>
    <name evidence="9" type="ORF">SAMN05443665_101462</name>
</gene>
<dbReference type="Pfam" id="PF00441">
    <property type="entry name" value="Acyl-CoA_dh_1"/>
    <property type="match status" value="1"/>
</dbReference>
<dbReference type="SUPFAM" id="SSF56645">
    <property type="entry name" value="Acyl-CoA dehydrogenase NM domain-like"/>
    <property type="match status" value="1"/>
</dbReference>
<evidence type="ECO:0000313" key="9">
    <source>
        <dbReference type="EMBL" id="SNT01962.1"/>
    </source>
</evidence>
<evidence type="ECO:0000256" key="2">
    <source>
        <dbReference type="ARBA" id="ARBA00009347"/>
    </source>
</evidence>
<keyword evidence="10" id="KW-1185">Reference proteome</keyword>
<dbReference type="Gene3D" id="1.10.540.10">
    <property type="entry name" value="Acyl-CoA dehydrogenase/oxidase, N-terminal domain"/>
    <property type="match status" value="1"/>
</dbReference>
<dbReference type="EMBL" id="FZOR01000014">
    <property type="protein sequence ID" value="SNT01962.1"/>
    <property type="molecule type" value="Genomic_DNA"/>
</dbReference>
<feature type="region of interest" description="Disordered" evidence="6">
    <location>
        <begin position="1"/>
        <end position="92"/>
    </location>
</feature>
<name>A0A239J8H8_9ACTN</name>
<evidence type="ECO:0000256" key="1">
    <source>
        <dbReference type="ARBA" id="ARBA00001974"/>
    </source>
</evidence>
<accession>A0A239J8H8</accession>
<evidence type="ECO:0000256" key="4">
    <source>
        <dbReference type="ARBA" id="ARBA00022827"/>
    </source>
</evidence>
<feature type="compositionally biased region" description="Acidic residues" evidence="6">
    <location>
        <begin position="60"/>
        <end position="71"/>
    </location>
</feature>
<keyword evidence="5" id="KW-0560">Oxidoreductase</keyword>
<dbReference type="Gene3D" id="2.40.110.10">
    <property type="entry name" value="Butyryl-CoA Dehydrogenase, subunit A, domain 2"/>
    <property type="match status" value="1"/>
</dbReference>
<feature type="compositionally biased region" description="Low complexity" evidence="6">
    <location>
        <begin position="1"/>
        <end position="33"/>
    </location>
</feature>
<keyword evidence="4 5" id="KW-0274">FAD</keyword>
<proteinExistence type="inferred from homology"/>
<dbReference type="SUPFAM" id="SSF47203">
    <property type="entry name" value="Acyl-CoA dehydrogenase C-terminal domain-like"/>
    <property type="match status" value="1"/>
</dbReference>
<reference evidence="9 10" key="1">
    <citation type="submission" date="2017-06" db="EMBL/GenBank/DDBJ databases">
        <authorList>
            <person name="Kim H.J."/>
            <person name="Triplett B.A."/>
        </authorList>
    </citation>
    <scope>NUCLEOTIDE SEQUENCE [LARGE SCALE GENOMIC DNA]</scope>
    <source>
        <strain evidence="9 10">DSM 44715</strain>
    </source>
</reference>
<dbReference type="GO" id="GO:0005886">
    <property type="term" value="C:plasma membrane"/>
    <property type="evidence" value="ECO:0007669"/>
    <property type="project" value="TreeGrafter"/>
</dbReference>
<dbReference type="PANTHER" id="PTHR43884:SF19">
    <property type="entry name" value="ACYL-COA DEHYDROGENASE FADE4-RELATED"/>
    <property type="match status" value="1"/>
</dbReference>
<dbReference type="GO" id="GO:0050660">
    <property type="term" value="F:flavin adenine dinucleotide binding"/>
    <property type="evidence" value="ECO:0007669"/>
    <property type="project" value="InterPro"/>
</dbReference>
<dbReference type="Proteomes" id="UP000198318">
    <property type="component" value="Unassembled WGS sequence"/>
</dbReference>
<feature type="domain" description="Acyl-CoA dehydrogenase/oxidase C-terminal" evidence="7">
    <location>
        <begin position="320"/>
        <end position="471"/>
    </location>
</feature>
<dbReference type="Pfam" id="PF02770">
    <property type="entry name" value="Acyl-CoA_dh_M"/>
    <property type="match status" value="1"/>
</dbReference>
<evidence type="ECO:0000259" key="7">
    <source>
        <dbReference type="Pfam" id="PF00441"/>
    </source>
</evidence>
<dbReference type="PANTHER" id="PTHR43884">
    <property type="entry name" value="ACYL-COA DEHYDROGENASE"/>
    <property type="match status" value="1"/>
</dbReference>
<dbReference type="InterPro" id="IPR006091">
    <property type="entry name" value="Acyl-CoA_Oxase/DH_mid-dom"/>
</dbReference>
<comment type="cofactor">
    <cofactor evidence="1 5">
        <name>FAD</name>
        <dbReference type="ChEBI" id="CHEBI:57692"/>
    </cofactor>
</comment>
<dbReference type="AlphaFoldDB" id="A0A239J8H8"/>
<dbReference type="RefSeq" id="WP_218826692.1">
    <property type="nucleotide sequence ID" value="NZ_FZOR01000014.1"/>
</dbReference>
<comment type="similarity">
    <text evidence="2 5">Belongs to the acyl-CoA dehydrogenase family.</text>
</comment>
<dbReference type="Gene3D" id="1.20.140.10">
    <property type="entry name" value="Butyryl-CoA Dehydrogenase, subunit A, domain 3"/>
    <property type="match status" value="1"/>
</dbReference>
<evidence type="ECO:0000256" key="3">
    <source>
        <dbReference type="ARBA" id="ARBA00022630"/>
    </source>
</evidence>
<dbReference type="InterPro" id="IPR037069">
    <property type="entry name" value="AcylCoA_DH/ox_N_sf"/>
</dbReference>
<keyword evidence="3 5" id="KW-0285">Flavoprotein</keyword>
<dbReference type="CDD" id="cd00567">
    <property type="entry name" value="ACAD"/>
    <property type="match status" value="1"/>
</dbReference>
<dbReference type="InterPro" id="IPR009075">
    <property type="entry name" value="AcylCo_DH/oxidase_C"/>
</dbReference>
<dbReference type="InterPro" id="IPR009100">
    <property type="entry name" value="AcylCoA_DH/oxidase_NM_dom_sf"/>
</dbReference>
<evidence type="ECO:0000259" key="8">
    <source>
        <dbReference type="Pfam" id="PF02770"/>
    </source>
</evidence>
<dbReference type="InterPro" id="IPR036250">
    <property type="entry name" value="AcylCo_DH-like_C"/>
</dbReference>
<sequence length="662" mass="71476">MDSKVPAHPASPALAVPALADPAPAGPASADPAPARPAPDRQASVRQEPDRQQPVRQEPDGQESDGQESDGQESQRHEPGAPPGAGRVTEGLSPAHGIAADLDGYLGDPMDDEAGPFSYRAIVEAEERDELPPGAVDALRAWGFPTYLVPVPLGGRLSTLEELFFVTRGISRRSVTMAVMYGSGLLAVNPVWLWGSTWQRRTVADGVLRGDLACFGVSEADHGSDVMASESEAEIQGDELVLTGVKWPVGNATRGRFVTTYARTGPRDFSLILVDKRELDPAVWSTLPPVRTVGLRGHDLSGVAFSGARVPADRVIGRRGSGLVQTLKTLQITRTAIAALSVGTMDAVVRIGTRYARERTLYGSDIYRIPVIRDHLLKAHLDLLIAECVAIPVARCLTVAPGRLSLWSSIVKYFVPVVGEEVVASIGTVLAARGYLREGVAHGVFQKLQRDHAIASIFEGTTHVNLANVAGQLPYLIEPPEETGREGELLADLFCWTRTPPEWAPDGRLLQLTNEGRDEVGQRFEQIAEEVLEAANAHAAPGVAAELKDLMSSIGGLRAKVDEGIRTSEGDVSSVAALARAKRYCELHAMSSCMLTWLHNRQEFDGAFAEGQWLVLCLQRLLQRAQPDAVLSEEFLPSLEEAMFRDSDGGRWFSLLSLAEDE</sequence>
<organism evidence="9 10">
    <name type="scientific">Actinomadura meyerae</name>
    <dbReference type="NCBI Taxonomy" id="240840"/>
    <lineage>
        <taxon>Bacteria</taxon>
        <taxon>Bacillati</taxon>
        <taxon>Actinomycetota</taxon>
        <taxon>Actinomycetes</taxon>
        <taxon>Streptosporangiales</taxon>
        <taxon>Thermomonosporaceae</taxon>
        <taxon>Actinomadura</taxon>
    </lineage>
</organism>
<dbReference type="InterPro" id="IPR046373">
    <property type="entry name" value="Acyl-CoA_Oxase/DH_mid-dom_sf"/>
</dbReference>
<evidence type="ECO:0000256" key="5">
    <source>
        <dbReference type="RuleBase" id="RU362125"/>
    </source>
</evidence>
<protein>
    <submittedName>
        <fullName evidence="9">Acyl-CoA dehydrogenase</fullName>
    </submittedName>
</protein>
<feature type="domain" description="Acyl-CoA oxidase/dehydrogenase middle" evidence="8">
    <location>
        <begin position="214"/>
        <end position="306"/>
    </location>
</feature>
<dbReference type="GO" id="GO:0003995">
    <property type="term" value="F:acyl-CoA dehydrogenase activity"/>
    <property type="evidence" value="ECO:0007669"/>
    <property type="project" value="TreeGrafter"/>
</dbReference>
<evidence type="ECO:0000256" key="6">
    <source>
        <dbReference type="SAM" id="MobiDB-lite"/>
    </source>
</evidence>
<evidence type="ECO:0000313" key="10">
    <source>
        <dbReference type="Proteomes" id="UP000198318"/>
    </source>
</evidence>
<feature type="compositionally biased region" description="Basic and acidic residues" evidence="6">
    <location>
        <begin position="47"/>
        <end position="59"/>
    </location>
</feature>